<dbReference type="AlphaFoldDB" id="A0A8T5VN45"/>
<organism evidence="1 2">
    <name type="scientific">Bradyrhizobium barranii subsp. apii</name>
    <dbReference type="NCBI Taxonomy" id="2819348"/>
    <lineage>
        <taxon>Bacteria</taxon>
        <taxon>Pseudomonadati</taxon>
        <taxon>Pseudomonadota</taxon>
        <taxon>Alphaproteobacteria</taxon>
        <taxon>Hyphomicrobiales</taxon>
        <taxon>Nitrobacteraceae</taxon>
        <taxon>Bradyrhizobium</taxon>
        <taxon>Bradyrhizobium barranii</taxon>
    </lineage>
</organism>
<dbReference type="EMBL" id="CP096256">
    <property type="protein sequence ID" value="UPT92338.1"/>
    <property type="molecule type" value="Genomic_DNA"/>
</dbReference>
<protein>
    <submittedName>
        <fullName evidence="1">Uncharacterized protein</fullName>
    </submittedName>
</protein>
<evidence type="ECO:0000313" key="1">
    <source>
        <dbReference type="EMBL" id="UPT92338.1"/>
    </source>
</evidence>
<gene>
    <name evidence="1" type="ORF">HAP41_0000048905</name>
</gene>
<geneLocation type="plasmid" evidence="1 2">
    <name>pBb1S5a</name>
</geneLocation>
<evidence type="ECO:0000313" key="2">
    <source>
        <dbReference type="Proteomes" id="UP000551709"/>
    </source>
</evidence>
<accession>A0A8T5VN45</accession>
<name>A0A8T5VN45_9BRAD</name>
<dbReference type="Proteomes" id="UP000551709">
    <property type="component" value="Plasmid pBb1S5a"/>
</dbReference>
<reference evidence="1" key="2">
    <citation type="submission" date="2022-04" db="EMBL/GenBank/DDBJ databases">
        <authorList>
            <person name="Bromfield E.S.P."/>
            <person name="Cloutier S."/>
        </authorList>
    </citation>
    <scope>NUCLEOTIDE SEQUENCE</scope>
    <source>
        <strain evidence="1">1S5</strain>
        <plasmid evidence="1">pBb1S5a</plasmid>
    </source>
</reference>
<keyword evidence="1" id="KW-0614">Plasmid</keyword>
<proteinExistence type="predicted"/>
<dbReference type="RefSeq" id="WP_166106848.1">
    <property type="nucleotide sequence ID" value="NZ_CP096256.1"/>
</dbReference>
<reference evidence="1" key="1">
    <citation type="journal article" date="2017" name="Syst. Appl. Microbiol.">
        <title>Soybeans inoculated with root zone soils of Canadian native legumes harbour diverse and novel Bradyrhizobium spp. that possess agricultural potential.</title>
        <authorList>
            <person name="Bromfield E.S.P."/>
            <person name="Cloutier S."/>
            <person name="Tambong J.T."/>
            <person name="Tran Thi T.V."/>
        </authorList>
    </citation>
    <scope>NUCLEOTIDE SEQUENCE</scope>
    <source>
        <strain evidence="1">1S5</strain>
    </source>
</reference>
<sequence length="63" mass="7039">MAGFRSEYPAGFELECMAGFVGIRNKGFRRLKAHKQLSVLRAALQAHHDRMTIKSVAHVTRAA</sequence>